<dbReference type="KEGG" id="agv:OJF2_57320"/>
<keyword evidence="2" id="KW-0812">Transmembrane</keyword>
<keyword evidence="2" id="KW-1133">Transmembrane helix</keyword>
<dbReference type="Gene3D" id="2.60.120.200">
    <property type="match status" value="1"/>
</dbReference>
<dbReference type="AlphaFoldDB" id="A0A5B9WAL5"/>
<keyword evidence="4" id="KW-1185">Reference proteome</keyword>
<reference evidence="3 4" key="1">
    <citation type="submission" date="2019-08" db="EMBL/GenBank/DDBJ databases">
        <title>Deep-cultivation of Planctomycetes and their phenomic and genomic characterization uncovers novel biology.</title>
        <authorList>
            <person name="Wiegand S."/>
            <person name="Jogler M."/>
            <person name="Boedeker C."/>
            <person name="Pinto D."/>
            <person name="Vollmers J."/>
            <person name="Rivas-Marin E."/>
            <person name="Kohn T."/>
            <person name="Peeters S.H."/>
            <person name="Heuer A."/>
            <person name="Rast P."/>
            <person name="Oberbeckmann S."/>
            <person name="Bunk B."/>
            <person name="Jeske O."/>
            <person name="Meyerdierks A."/>
            <person name="Storesund J.E."/>
            <person name="Kallscheuer N."/>
            <person name="Luecker S."/>
            <person name="Lage O.M."/>
            <person name="Pohl T."/>
            <person name="Merkel B.J."/>
            <person name="Hornburger P."/>
            <person name="Mueller R.-W."/>
            <person name="Bruemmer F."/>
            <person name="Labrenz M."/>
            <person name="Spormann A.M."/>
            <person name="Op den Camp H."/>
            <person name="Overmann J."/>
            <person name="Amann R."/>
            <person name="Jetten M.S.M."/>
            <person name="Mascher T."/>
            <person name="Medema M.H."/>
            <person name="Devos D.P."/>
            <person name="Kaster A.-K."/>
            <person name="Ovreas L."/>
            <person name="Rohde M."/>
            <person name="Galperin M.Y."/>
            <person name="Jogler C."/>
        </authorList>
    </citation>
    <scope>NUCLEOTIDE SEQUENCE [LARGE SCALE GENOMIC DNA]</scope>
    <source>
        <strain evidence="3 4">OJF2</strain>
    </source>
</reference>
<proteinExistence type="predicted"/>
<dbReference type="RefSeq" id="WP_148596746.1">
    <property type="nucleotide sequence ID" value="NZ_CP042997.1"/>
</dbReference>
<organism evidence="3 4">
    <name type="scientific">Aquisphaera giovannonii</name>
    <dbReference type="NCBI Taxonomy" id="406548"/>
    <lineage>
        <taxon>Bacteria</taxon>
        <taxon>Pseudomonadati</taxon>
        <taxon>Planctomycetota</taxon>
        <taxon>Planctomycetia</taxon>
        <taxon>Isosphaerales</taxon>
        <taxon>Isosphaeraceae</taxon>
        <taxon>Aquisphaera</taxon>
    </lineage>
</organism>
<dbReference type="Proteomes" id="UP000324233">
    <property type="component" value="Chromosome"/>
</dbReference>
<keyword evidence="2" id="KW-0472">Membrane</keyword>
<evidence type="ECO:0000256" key="2">
    <source>
        <dbReference type="SAM" id="Phobius"/>
    </source>
</evidence>
<feature type="transmembrane region" description="Helical" evidence="2">
    <location>
        <begin position="105"/>
        <end position="137"/>
    </location>
</feature>
<evidence type="ECO:0000256" key="1">
    <source>
        <dbReference type="SAM" id="MobiDB-lite"/>
    </source>
</evidence>
<accession>A0A5B9WAL5</accession>
<feature type="compositionally biased region" description="Low complexity" evidence="1">
    <location>
        <begin position="219"/>
        <end position="236"/>
    </location>
</feature>
<feature type="transmembrane region" description="Helical" evidence="2">
    <location>
        <begin position="149"/>
        <end position="171"/>
    </location>
</feature>
<sequence length="458" mass="47713">MAVVTCPQCEAPLKVPAEWSGKKVRCRSCASVFVAEPAARPRPRAAEPTGIPDERAIAKRTGKQWEVGETVALSGRPSPRPRGTDDVADRPPLPPLAQAIGFLPFLGAIGLMTVGGAIGGGIGGGIAGAFVTANMAILRQTRLSMASRAAAVVAIGLLSNALLIGSTVWLVKRSAERKADGAPSVVHVPPPPRVQAKESPGAPQAPPGFPGAGRGTPGFPGTAKAQAAAGPGKPAPWGRDRLRVADESGPLGRPDGDAYKTALGPFEATDDPAGDCRISVDGTSAQIEVPSGLHDLVRRPGSRATAPRAFTTVEGDFFIKVAVPPYQPPRGASPMGPGAPYHGAGLFLMGEDGESMRIERASFVRDGVLTTYFLSSYQMGEWEPKEEEEAASPDGTCYLFAERKNGKLVVGTSTDNATWTTSQPISFPSARVDVGIAAVNTASRPHKAVFRDIQLRTP</sequence>
<evidence type="ECO:0000313" key="3">
    <source>
        <dbReference type="EMBL" id="QEH37145.1"/>
    </source>
</evidence>
<protein>
    <submittedName>
        <fullName evidence="3">Uncharacterized protein</fullName>
    </submittedName>
</protein>
<dbReference type="EMBL" id="CP042997">
    <property type="protein sequence ID" value="QEH37145.1"/>
    <property type="molecule type" value="Genomic_DNA"/>
</dbReference>
<gene>
    <name evidence="3" type="ORF">OJF2_57320</name>
</gene>
<dbReference type="OrthoDB" id="269512at2"/>
<evidence type="ECO:0000313" key="4">
    <source>
        <dbReference type="Proteomes" id="UP000324233"/>
    </source>
</evidence>
<feature type="region of interest" description="Disordered" evidence="1">
    <location>
        <begin position="179"/>
        <end position="256"/>
    </location>
</feature>
<name>A0A5B9WAL5_9BACT</name>